<protein>
    <submittedName>
        <fullName evidence="1">Uncharacterized protein</fullName>
    </submittedName>
</protein>
<reference evidence="1" key="1">
    <citation type="submission" date="2018-02" db="EMBL/GenBank/DDBJ databases">
        <title>The genomes of Aspergillus section Nigri reveals drivers in fungal speciation.</title>
        <authorList>
            <consortium name="DOE Joint Genome Institute"/>
            <person name="Vesth T.C."/>
            <person name="Nybo J."/>
            <person name="Theobald S."/>
            <person name="Brandl J."/>
            <person name="Frisvad J.C."/>
            <person name="Nielsen K.F."/>
            <person name="Lyhne E.K."/>
            <person name="Kogle M.E."/>
            <person name="Kuo A."/>
            <person name="Riley R."/>
            <person name="Clum A."/>
            <person name="Nolan M."/>
            <person name="Lipzen A."/>
            <person name="Salamov A."/>
            <person name="Henrissat B."/>
            <person name="Wiebenga A."/>
            <person name="De vries R.P."/>
            <person name="Grigoriev I.V."/>
            <person name="Mortensen U.H."/>
            <person name="Andersen M.R."/>
            <person name="Baker S.E."/>
        </authorList>
    </citation>
    <scope>NUCLEOTIDE SEQUENCE</scope>
    <source>
        <strain evidence="1">CBS 121060</strain>
    </source>
</reference>
<accession>A0ACD1GX45</accession>
<name>A0ACD1GX45_9EURO</name>
<keyword evidence="2" id="KW-1185">Reference proteome</keyword>
<dbReference type="Proteomes" id="UP000249661">
    <property type="component" value="Unassembled WGS sequence"/>
</dbReference>
<proteinExistence type="predicted"/>
<gene>
    <name evidence="1" type="ORF">BO66DRAFT_414744</name>
</gene>
<organism evidence="1 2">
    <name type="scientific">Aspergillus aculeatinus CBS 121060</name>
    <dbReference type="NCBI Taxonomy" id="1448322"/>
    <lineage>
        <taxon>Eukaryota</taxon>
        <taxon>Fungi</taxon>
        <taxon>Dikarya</taxon>
        <taxon>Ascomycota</taxon>
        <taxon>Pezizomycotina</taxon>
        <taxon>Eurotiomycetes</taxon>
        <taxon>Eurotiomycetidae</taxon>
        <taxon>Eurotiales</taxon>
        <taxon>Aspergillaceae</taxon>
        <taxon>Aspergillus</taxon>
        <taxon>Aspergillus subgen. Circumdati</taxon>
    </lineage>
</organism>
<sequence>MTTTPAALHHHDYTIGWISALPLEMAAAAAMLDERHPDLPTKPTDDNTYILGRIHVHNVVIACLPSGVYGTTSAATIASQIRLTFPSIRIGLMVGIGGGVPGTAEDVRLGDVVVSKPTRDYGGIVQYDYGKSLAGGAFARQGVLNKPPPILLTAISRLQAAHFTRPSQISWLVSQAARSSCFAYPGADRDILFDSEYDHVNPENNCADCDLDKCRKRSIRASQDPKIHYGLIASANQVMKDGRLRDKLARELGILCFEMEAAGLMDSFPCLVVRGICDYSDSHKSKEWQGYAAAVAAAYTKELLSIIHGKQVEDEPSKLSTGNSSTIPFWSTLADPALEELLEQISSYQHEQVHRRLAHKRLTGTTQWFLESHEFKAWLERRSNKLWCTGKIGSGKTVIAASVIESIRYEPSDHHAPTVFFYCEHDHNETLRASSVLSSLIRQLSEFLHRNAGPWPAHLKKEIVTFFGRRKIMPDFNNLEDIFIQLFDLVPMATYVLDGFDAMEEEQCKLLLTFIRSLFSGARELKGQRILLFSRDQIPGYLNIATFIPGIGRTSTFDNTMSDILTYIDYSISDKSMYRKLTDDRLLLEEIKEVLVNESSGMFLWVHLQLEILWSTCFTDAEVRSALHQLPKDLEETYRYCANRINAHDKRALKVLKWVGFASRPLHVEELREAVAFEKQDTAFDSNKLPQRDFIIGSCANLVVLDPIDLCVRFAHSSIKQYLVKNGLPGPQKALQEQPFNEKQEEMNCGEFCIAYLCFSNFSLQIEHKCNETRDAVVPDPVLFAGPALKSSLRYLFRVPDSPKPQRVLQLRNIRTSTIPDRSQYKFLNYATVNWVSQTRSLARDSPMWEKFEKLATCFNETWNFHPWTPGGRSLRSQLHSLFGWAVRENHEPLLSIALNWKKEILQVCNLPLIDEGHHDIVRTLVTFCDVNLMDAVGYAPLHHAIARNDTEMASLLLSATKANTDLVSVKCGTPLSLAVQLGFYEMAELLIQHEAAVQEPLWALLLTTCVGAAESGKSTIIKQMKVLYMQGYTPEELSRYRTTIYKNVLECADALFTAMNELGIHPHSEEARSYRLPMSETGLLPDQTLRHDACKLISALWHDPAIPLLMEQRTKFYLMDSAP</sequence>
<evidence type="ECO:0000313" key="1">
    <source>
        <dbReference type="EMBL" id="RAH65887.1"/>
    </source>
</evidence>
<evidence type="ECO:0000313" key="2">
    <source>
        <dbReference type="Proteomes" id="UP000249661"/>
    </source>
</evidence>
<dbReference type="EMBL" id="KZ824988">
    <property type="protein sequence ID" value="RAH65887.1"/>
    <property type="molecule type" value="Genomic_DNA"/>
</dbReference>